<reference evidence="3" key="1">
    <citation type="submission" date="2017-03" db="EMBL/GenBank/DDBJ databases">
        <title>Phytopthora megakarya and P. palmivora, two closely related causual agents of cacao black pod achieved similar genome size and gene model numbers by different mechanisms.</title>
        <authorList>
            <person name="Ali S."/>
            <person name="Shao J."/>
            <person name="Larry D.J."/>
            <person name="Kronmiller B."/>
            <person name="Shen D."/>
            <person name="Strem M.D."/>
            <person name="Melnick R.L."/>
            <person name="Guiltinan M.J."/>
            <person name="Tyler B.M."/>
            <person name="Meinhardt L.W."/>
            <person name="Bailey B.A."/>
        </authorList>
    </citation>
    <scope>NUCLEOTIDE SEQUENCE [LARGE SCALE GENOMIC DNA]</scope>
    <source>
        <strain evidence="3">zdho120</strain>
    </source>
</reference>
<accession>A0A225UWX9</accession>
<evidence type="ECO:0000313" key="3">
    <source>
        <dbReference type="Proteomes" id="UP000198211"/>
    </source>
</evidence>
<dbReference type="EMBL" id="NBNE01010347">
    <property type="protein sequence ID" value="OWY97534.1"/>
    <property type="molecule type" value="Genomic_DNA"/>
</dbReference>
<dbReference type="AlphaFoldDB" id="A0A225UWX9"/>
<evidence type="ECO:0000313" key="2">
    <source>
        <dbReference type="EMBL" id="OWY97534.1"/>
    </source>
</evidence>
<dbReference type="STRING" id="4795.A0A225UWX9"/>
<protein>
    <submittedName>
        <fullName evidence="2">Uncharacterized protein</fullName>
    </submittedName>
</protein>
<evidence type="ECO:0000256" key="1">
    <source>
        <dbReference type="SAM" id="MobiDB-lite"/>
    </source>
</evidence>
<proteinExistence type="predicted"/>
<keyword evidence="3" id="KW-1185">Reference proteome</keyword>
<gene>
    <name evidence="2" type="ORF">PHMEG_00031915</name>
</gene>
<comment type="caution">
    <text evidence="2">The sequence shown here is derived from an EMBL/GenBank/DDBJ whole genome shotgun (WGS) entry which is preliminary data.</text>
</comment>
<dbReference type="Proteomes" id="UP000198211">
    <property type="component" value="Unassembled WGS sequence"/>
</dbReference>
<feature type="region of interest" description="Disordered" evidence="1">
    <location>
        <begin position="1"/>
        <end position="24"/>
    </location>
</feature>
<name>A0A225UWX9_9STRA</name>
<organism evidence="2 3">
    <name type="scientific">Phytophthora megakarya</name>
    <dbReference type="NCBI Taxonomy" id="4795"/>
    <lineage>
        <taxon>Eukaryota</taxon>
        <taxon>Sar</taxon>
        <taxon>Stramenopiles</taxon>
        <taxon>Oomycota</taxon>
        <taxon>Peronosporomycetes</taxon>
        <taxon>Peronosporales</taxon>
        <taxon>Peronosporaceae</taxon>
        <taxon>Phytophthora</taxon>
    </lineage>
</organism>
<sequence>MHDAPSQFLLDHIPSNNQDKKTSMTSSAPLLELLQNAAPGTDTVDSTPPAASISVPGIQSHIELGDDSSGNTRPNFAGAAQNANADSYISTPWILDREGWSLTSVSNAFKYIVSTTHEDQKVAKTLAGWSHNDEPHLPTLQAFDSLVLLKFQQLQASLFACQVKCQSSTTFMMMS</sequence>